<feature type="region of interest" description="Disordered" evidence="8">
    <location>
        <begin position="282"/>
        <end position="364"/>
    </location>
</feature>
<evidence type="ECO:0000256" key="5">
    <source>
        <dbReference type="ARBA" id="ARBA00023136"/>
    </source>
</evidence>
<dbReference type="Pfam" id="PF15250">
    <property type="entry name" value="Raftlin"/>
    <property type="match status" value="2"/>
</dbReference>
<evidence type="ECO:0000313" key="10">
    <source>
        <dbReference type="EMBL" id="KAJ4930970.1"/>
    </source>
</evidence>
<evidence type="ECO:0000256" key="2">
    <source>
        <dbReference type="ARBA" id="ARBA00006390"/>
    </source>
</evidence>
<dbReference type="Proteomes" id="UP001219934">
    <property type="component" value="Unassembled WGS sequence"/>
</dbReference>
<feature type="compositionally biased region" description="Basic and acidic residues" evidence="8">
    <location>
        <begin position="332"/>
        <end position="348"/>
    </location>
</feature>
<keyword evidence="9" id="KW-0732">Signal</keyword>
<dbReference type="EMBL" id="JAPTMU010000015">
    <property type="protein sequence ID" value="KAJ4930970.1"/>
    <property type="molecule type" value="Genomic_DNA"/>
</dbReference>
<reference evidence="10" key="1">
    <citation type="submission" date="2022-11" db="EMBL/GenBank/DDBJ databases">
        <title>Chromosome-level genome of Pogonophryne albipinna.</title>
        <authorList>
            <person name="Jo E."/>
        </authorList>
    </citation>
    <scope>NUCLEOTIDE SEQUENCE</scope>
    <source>
        <strain evidence="10">SGF0006</strain>
        <tissue evidence="10">Muscle</tissue>
    </source>
</reference>
<evidence type="ECO:0008006" key="12">
    <source>
        <dbReference type="Google" id="ProtNLM"/>
    </source>
</evidence>
<feature type="signal peptide" evidence="9">
    <location>
        <begin position="1"/>
        <end position="30"/>
    </location>
</feature>
<keyword evidence="3" id="KW-1003">Cell membrane</keyword>
<evidence type="ECO:0000256" key="4">
    <source>
        <dbReference type="ARBA" id="ARBA00022707"/>
    </source>
</evidence>
<gene>
    <name evidence="10" type="ORF">JOQ06_025271</name>
</gene>
<evidence type="ECO:0000256" key="6">
    <source>
        <dbReference type="ARBA" id="ARBA00023139"/>
    </source>
</evidence>
<dbReference type="PANTHER" id="PTHR17601">
    <property type="entry name" value="RAFTLIN-RELATED"/>
    <property type="match status" value="1"/>
</dbReference>
<name>A0AAD6AU76_9TELE</name>
<sequence length="364" mass="40821">MRVLLLTKNSLARSFLTVLTLAEFVGSLLSKEINVLPIGLKHLAQNVVRILKSQQRVELLALYNHPPIREGQVKYYTVKVPLRVQNCDEGVKGVEANWLDHMTQHFNNGASLVDGYFHLGNTNDHGGSVPLSDTGAISQPECCKSFSYVAGWLQRVEIAPEPQDMLPKSVESVFIFQEACESDPNSTTPTFDAIVVEQWTVINLYVPVWGLQVKADYVPLLQSLATYGWRLTCVLPTPVIKTNSDGSLSTKQIVFLQRPVLGRKRRESKKLIFKPRSKSNKNCIKETAKNKKKKKTKTEKDAEDPKILDDKENVEKEENNSREEAVNATDVEAARESQTSKEREEIVADSKATPTNQSSEETPE</sequence>
<feature type="compositionally biased region" description="Basic and acidic residues" evidence="8">
    <location>
        <begin position="298"/>
        <end position="325"/>
    </location>
</feature>
<evidence type="ECO:0000256" key="8">
    <source>
        <dbReference type="SAM" id="MobiDB-lite"/>
    </source>
</evidence>
<dbReference type="InterPro" id="IPR028169">
    <property type="entry name" value="Raftlin"/>
</dbReference>
<dbReference type="PANTHER" id="PTHR17601:SF3">
    <property type="entry name" value="RAFTLIN"/>
    <property type="match status" value="1"/>
</dbReference>
<comment type="caution">
    <text evidence="10">The sequence shown here is derived from an EMBL/GenBank/DDBJ whole genome shotgun (WGS) entry which is preliminary data.</text>
</comment>
<organism evidence="10 11">
    <name type="scientific">Pogonophryne albipinna</name>
    <dbReference type="NCBI Taxonomy" id="1090488"/>
    <lineage>
        <taxon>Eukaryota</taxon>
        <taxon>Metazoa</taxon>
        <taxon>Chordata</taxon>
        <taxon>Craniata</taxon>
        <taxon>Vertebrata</taxon>
        <taxon>Euteleostomi</taxon>
        <taxon>Actinopterygii</taxon>
        <taxon>Neopterygii</taxon>
        <taxon>Teleostei</taxon>
        <taxon>Neoteleostei</taxon>
        <taxon>Acanthomorphata</taxon>
        <taxon>Eupercaria</taxon>
        <taxon>Perciformes</taxon>
        <taxon>Notothenioidei</taxon>
        <taxon>Pogonophryne</taxon>
    </lineage>
</organism>
<keyword evidence="11" id="KW-1185">Reference proteome</keyword>
<accession>A0AAD6AU76</accession>
<comment type="similarity">
    <text evidence="2">Belongs to the raftlin family.</text>
</comment>
<feature type="chain" id="PRO_5042289043" description="Raftlin" evidence="9">
    <location>
        <begin position="31"/>
        <end position="364"/>
    </location>
</feature>
<protein>
    <recommendedName>
        <fullName evidence="12">Raftlin</fullName>
    </recommendedName>
</protein>
<dbReference type="GO" id="GO:0005886">
    <property type="term" value="C:plasma membrane"/>
    <property type="evidence" value="ECO:0007669"/>
    <property type="project" value="UniProtKB-SubCell"/>
</dbReference>
<evidence type="ECO:0000256" key="9">
    <source>
        <dbReference type="SAM" id="SignalP"/>
    </source>
</evidence>
<keyword evidence="6" id="KW-0564">Palmitate</keyword>
<keyword evidence="5" id="KW-0472">Membrane</keyword>
<evidence type="ECO:0000256" key="7">
    <source>
        <dbReference type="ARBA" id="ARBA00023288"/>
    </source>
</evidence>
<feature type="compositionally biased region" description="Polar residues" evidence="8">
    <location>
        <begin position="352"/>
        <end position="364"/>
    </location>
</feature>
<keyword evidence="7" id="KW-0449">Lipoprotein</keyword>
<evidence type="ECO:0000313" key="11">
    <source>
        <dbReference type="Proteomes" id="UP001219934"/>
    </source>
</evidence>
<evidence type="ECO:0000256" key="3">
    <source>
        <dbReference type="ARBA" id="ARBA00022475"/>
    </source>
</evidence>
<evidence type="ECO:0000256" key="1">
    <source>
        <dbReference type="ARBA" id="ARBA00004193"/>
    </source>
</evidence>
<proteinExistence type="inferred from homology"/>
<comment type="subcellular location">
    <subcellularLocation>
        <location evidence="1">Cell membrane</location>
        <topology evidence="1">Lipid-anchor</topology>
    </subcellularLocation>
</comment>
<keyword evidence="4" id="KW-0519">Myristate</keyword>
<dbReference type="AlphaFoldDB" id="A0AAD6AU76"/>